<reference evidence="7" key="1">
    <citation type="submission" date="2020-11" db="EMBL/GenBank/DDBJ databases">
        <authorList>
            <consortium name="DOE Joint Genome Institute"/>
            <person name="Ahrendt S."/>
            <person name="Riley R."/>
            <person name="Andreopoulos W."/>
            <person name="Labutti K."/>
            <person name="Pangilinan J."/>
            <person name="Ruiz-Duenas F.J."/>
            <person name="Barrasa J.M."/>
            <person name="Sanchez-Garcia M."/>
            <person name="Camarero S."/>
            <person name="Miyauchi S."/>
            <person name="Serrano A."/>
            <person name="Linde D."/>
            <person name="Babiker R."/>
            <person name="Drula E."/>
            <person name="Ayuso-Fernandez I."/>
            <person name="Pacheco R."/>
            <person name="Padilla G."/>
            <person name="Ferreira P."/>
            <person name="Barriuso J."/>
            <person name="Kellner H."/>
            <person name="Castanera R."/>
            <person name="Alfaro M."/>
            <person name="Ramirez L."/>
            <person name="Pisabarro A.G."/>
            <person name="Kuo A."/>
            <person name="Tritt A."/>
            <person name="Lipzen A."/>
            <person name="He G."/>
            <person name="Yan M."/>
            <person name="Ng V."/>
            <person name="Cullen D."/>
            <person name="Martin F."/>
            <person name="Rosso M.-N."/>
            <person name="Henrissat B."/>
            <person name="Hibbett D."/>
            <person name="Martinez A.T."/>
            <person name="Grigoriev I.V."/>
        </authorList>
    </citation>
    <scope>NUCLEOTIDE SEQUENCE</scope>
    <source>
        <strain evidence="7">AH 40177</strain>
    </source>
</reference>
<sequence length="466" mass="50780">MSVSSSESSSNLSVSNAINETTPLLNPEDQEPLVKEATPLPMAQLLVVCFSRMMDPISFTQIFPYVNEFIMFLKLADDPSQIGFYSGLVESTFAVAQLLVIYQWSKLSNRIGRKPLVDRYVNCARHHWGIRWNGVGGAVCSGEITDASNQAAAFPIYGLAWPIGGILGPFIGGVLSNPAEKYGSFFQNTIFHRHPYFLPCLVAGSIALTSVIFAYFFLEETLQKKPKNGTEDREPTIRELLSIPVIRALNISAFALHFNGTGFDALFVLFCYTPILNGGLGFPPSTIGFILSSSGLVAASLQVFVMPVILKRTEASKVYNIAIAAWPIVFATLPILNIIARSELVHEPGIASTSNIMFWAVLMFVVAVSRIGGTAYSLGLILMRTNTTNPAALAVSNGLVSCAMTLARIMSPALVSSIFALSQEYHLLEGYLWSLCMVCFSVAAMGLGRNISRLSQSSLTHYTRKK</sequence>
<comment type="caution">
    <text evidence="7">The sequence shown here is derived from an EMBL/GenBank/DDBJ whole genome shotgun (WGS) entry which is preliminary data.</text>
</comment>
<dbReference type="AlphaFoldDB" id="A0A9P5TZM9"/>
<dbReference type="PANTHER" id="PTHR23504">
    <property type="entry name" value="MAJOR FACILITATOR SUPERFAMILY DOMAIN-CONTAINING PROTEIN 10"/>
    <property type="match status" value="1"/>
</dbReference>
<feature type="transmembrane region" description="Helical" evidence="6">
    <location>
        <begin position="287"/>
        <end position="306"/>
    </location>
</feature>
<keyword evidence="3 6" id="KW-0812">Transmembrane</keyword>
<feature type="transmembrane region" description="Helical" evidence="6">
    <location>
        <begin position="430"/>
        <end position="448"/>
    </location>
</feature>
<dbReference type="PANTHER" id="PTHR23504:SF15">
    <property type="entry name" value="MAJOR FACILITATOR SUPERFAMILY (MFS) PROFILE DOMAIN-CONTAINING PROTEIN"/>
    <property type="match status" value="1"/>
</dbReference>
<protein>
    <submittedName>
        <fullName evidence="7">Major facilitator superfamily domain-containing protein</fullName>
    </submittedName>
</protein>
<keyword evidence="2" id="KW-0813">Transport</keyword>
<dbReference type="InterPro" id="IPR011701">
    <property type="entry name" value="MFS"/>
</dbReference>
<dbReference type="InterPro" id="IPR036259">
    <property type="entry name" value="MFS_trans_sf"/>
</dbReference>
<evidence type="ECO:0000256" key="4">
    <source>
        <dbReference type="ARBA" id="ARBA00022989"/>
    </source>
</evidence>
<keyword evidence="8" id="KW-1185">Reference proteome</keyword>
<evidence type="ECO:0000313" key="8">
    <source>
        <dbReference type="Proteomes" id="UP000772434"/>
    </source>
</evidence>
<name>A0A9P5TZM9_9AGAR</name>
<keyword evidence="5 6" id="KW-0472">Membrane</keyword>
<organism evidence="7 8">
    <name type="scientific">Rhodocollybia butyracea</name>
    <dbReference type="NCBI Taxonomy" id="206335"/>
    <lineage>
        <taxon>Eukaryota</taxon>
        <taxon>Fungi</taxon>
        <taxon>Dikarya</taxon>
        <taxon>Basidiomycota</taxon>
        <taxon>Agaricomycotina</taxon>
        <taxon>Agaricomycetes</taxon>
        <taxon>Agaricomycetidae</taxon>
        <taxon>Agaricales</taxon>
        <taxon>Marasmiineae</taxon>
        <taxon>Omphalotaceae</taxon>
        <taxon>Rhodocollybia</taxon>
    </lineage>
</organism>
<evidence type="ECO:0000256" key="2">
    <source>
        <dbReference type="ARBA" id="ARBA00022448"/>
    </source>
</evidence>
<gene>
    <name evidence="7" type="ORF">BDP27DRAFT_1428673</name>
</gene>
<evidence type="ECO:0000313" key="7">
    <source>
        <dbReference type="EMBL" id="KAF9061695.1"/>
    </source>
</evidence>
<proteinExistence type="predicted"/>
<dbReference type="GO" id="GO:0016020">
    <property type="term" value="C:membrane"/>
    <property type="evidence" value="ECO:0007669"/>
    <property type="project" value="UniProtKB-SubCell"/>
</dbReference>
<feature type="transmembrane region" description="Helical" evidence="6">
    <location>
        <begin position="156"/>
        <end position="176"/>
    </location>
</feature>
<accession>A0A9P5TZM9</accession>
<feature type="transmembrane region" description="Helical" evidence="6">
    <location>
        <begin position="318"/>
        <end position="336"/>
    </location>
</feature>
<dbReference type="Gene3D" id="1.20.1250.20">
    <property type="entry name" value="MFS general substrate transporter like domains"/>
    <property type="match status" value="1"/>
</dbReference>
<feature type="transmembrane region" description="Helical" evidence="6">
    <location>
        <begin position="248"/>
        <end position="275"/>
    </location>
</feature>
<evidence type="ECO:0000256" key="5">
    <source>
        <dbReference type="ARBA" id="ARBA00023136"/>
    </source>
</evidence>
<comment type="subcellular location">
    <subcellularLocation>
        <location evidence="1">Membrane</location>
        <topology evidence="1">Multi-pass membrane protein</topology>
    </subcellularLocation>
</comment>
<keyword evidence="4 6" id="KW-1133">Transmembrane helix</keyword>
<dbReference type="OrthoDB" id="419616at2759"/>
<feature type="transmembrane region" description="Helical" evidence="6">
    <location>
        <begin position="356"/>
        <end position="379"/>
    </location>
</feature>
<evidence type="ECO:0000256" key="3">
    <source>
        <dbReference type="ARBA" id="ARBA00022692"/>
    </source>
</evidence>
<feature type="transmembrane region" description="Helical" evidence="6">
    <location>
        <begin position="196"/>
        <end position="218"/>
    </location>
</feature>
<evidence type="ECO:0000256" key="6">
    <source>
        <dbReference type="SAM" id="Phobius"/>
    </source>
</evidence>
<evidence type="ECO:0000256" key="1">
    <source>
        <dbReference type="ARBA" id="ARBA00004141"/>
    </source>
</evidence>
<dbReference type="GO" id="GO:0022857">
    <property type="term" value="F:transmembrane transporter activity"/>
    <property type="evidence" value="ECO:0007669"/>
    <property type="project" value="InterPro"/>
</dbReference>
<dbReference type="Pfam" id="PF07690">
    <property type="entry name" value="MFS_1"/>
    <property type="match status" value="1"/>
</dbReference>
<dbReference type="Proteomes" id="UP000772434">
    <property type="component" value="Unassembled WGS sequence"/>
</dbReference>
<feature type="transmembrane region" description="Helical" evidence="6">
    <location>
        <begin position="82"/>
        <end position="104"/>
    </location>
</feature>
<dbReference type="EMBL" id="JADNRY010000193">
    <property type="protein sequence ID" value="KAF9061695.1"/>
    <property type="molecule type" value="Genomic_DNA"/>
</dbReference>
<feature type="transmembrane region" description="Helical" evidence="6">
    <location>
        <begin position="391"/>
        <end position="410"/>
    </location>
</feature>
<dbReference type="SUPFAM" id="SSF103473">
    <property type="entry name" value="MFS general substrate transporter"/>
    <property type="match status" value="1"/>
</dbReference>